<dbReference type="InterPro" id="IPR042089">
    <property type="entry name" value="Peptidase_M13_dom_2"/>
</dbReference>
<sequence>MLMLAAFSSCTVVPHEQVLEVVTDPKHSVLQWNNFAPEPPVCMSASCVHASSEILYNLHPNYDHIDPCTDTYQFICGGWSDRHDLRPDQGDASALSAMAEQGQLLLRHVVEAPYPGYEASSEYKSFAADEDNFVKLKDAYAACMDEKTIQEAGVGPLKDLLSEVSGLNITETVLKLMENGVGALASFYASGDDRDPDKIAVFVTPPRVIGLPSKEYYDDAKIVEEYKEVIAKVTTALISAKALPAEYSDLWATKSFTDSVVDFEKKLSQASPPPEDLESVVKYYNPYSLEESSKMLPQLSASRIISALAPSNFSTDRIIVGSPDYMKSVSKILEKTDNGTIHGYFMWKVVQAYASSVEDSAVKPLMQFKNKLQGKDPDSSPDRWRTCISVVDQDLGWILSRFYIQRAFSREAKEFGDVIIRDIKDQFKKTLKSTDWMSDSVRKLGIEKVNNIVQKIGYPTISPDIMNPDKLKEFYHSVSVDNSTFFKNRRAVAKFEVSREWSKLGKPTDRNEWDMTAPTVNAYFNPPGNEIVFPAGIMQAPVFYDPSVPQYLSYGAFGSISGHELSHAFDSSGRHYDTIGNYTNWWDNETINAFEQRAQCFVEQYGNFTVPGPDDKPLHVNGRLTLGENIADAGGLGAAFAAWKARDELTPDAKLPGLLHFTKEQLFMLSYGNSWCGMTRKEAAIQRIYQDPHSPKFARVIGTLANSRAFRDAFKCPVREPTCKLW</sequence>
<dbReference type="Gene3D" id="1.10.1380.10">
    <property type="entry name" value="Neutral endopeptidase , domain2"/>
    <property type="match status" value="1"/>
</dbReference>
<evidence type="ECO:0000256" key="2">
    <source>
        <dbReference type="ARBA" id="ARBA00007357"/>
    </source>
</evidence>
<dbReference type="GO" id="GO:0016485">
    <property type="term" value="P:protein processing"/>
    <property type="evidence" value="ECO:0007669"/>
    <property type="project" value="TreeGrafter"/>
</dbReference>
<keyword evidence="5" id="KW-0378">Hydrolase</keyword>
<dbReference type="InterPro" id="IPR024079">
    <property type="entry name" value="MetalloPept_cat_dom_sf"/>
</dbReference>
<dbReference type="PANTHER" id="PTHR11733:SF167">
    <property type="entry name" value="FI17812P1-RELATED"/>
    <property type="match status" value="1"/>
</dbReference>
<keyword evidence="4" id="KW-0479">Metal-binding</keyword>
<evidence type="ECO:0000313" key="10">
    <source>
        <dbReference type="EMBL" id="OCK74246.1"/>
    </source>
</evidence>
<evidence type="ECO:0000256" key="4">
    <source>
        <dbReference type="ARBA" id="ARBA00022723"/>
    </source>
</evidence>
<dbReference type="AlphaFoldDB" id="A0A8E2DZ98"/>
<accession>A0A8E2DZ98</accession>
<dbReference type="PROSITE" id="PS51885">
    <property type="entry name" value="NEPRILYSIN"/>
    <property type="match status" value="1"/>
</dbReference>
<keyword evidence="11" id="KW-1185">Reference proteome</keyword>
<dbReference type="InterPro" id="IPR000718">
    <property type="entry name" value="Peptidase_M13"/>
</dbReference>
<reference evidence="10 11" key="1">
    <citation type="journal article" date="2016" name="Nat. Commun.">
        <title>Ectomycorrhizal ecology is imprinted in the genome of the dominant symbiotic fungus Cenococcum geophilum.</title>
        <authorList>
            <consortium name="DOE Joint Genome Institute"/>
            <person name="Peter M."/>
            <person name="Kohler A."/>
            <person name="Ohm R.A."/>
            <person name="Kuo A."/>
            <person name="Krutzmann J."/>
            <person name="Morin E."/>
            <person name="Arend M."/>
            <person name="Barry K.W."/>
            <person name="Binder M."/>
            <person name="Choi C."/>
            <person name="Clum A."/>
            <person name="Copeland A."/>
            <person name="Grisel N."/>
            <person name="Haridas S."/>
            <person name="Kipfer T."/>
            <person name="LaButti K."/>
            <person name="Lindquist E."/>
            <person name="Lipzen A."/>
            <person name="Maire R."/>
            <person name="Meier B."/>
            <person name="Mihaltcheva S."/>
            <person name="Molinier V."/>
            <person name="Murat C."/>
            <person name="Poggeler S."/>
            <person name="Quandt C.A."/>
            <person name="Sperisen C."/>
            <person name="Tritt A."/>
            <person name="Tisserant E."/>
            <person name="Crous P.W."/>
            <person name="Henrissat B."/>
            <person name="Nehls U."/>
            <person name="Egli S."/>
            <person name="Spatafora J.W."/>
            <person name="Grigoriev I.V."/>
            <person name="Martin F.M."/>
        </authorList>
    </citation>
    <scope>NUCLEOTIDE SEQUENCE [LARGE SCALE GENOMIC DNA]</scope>
    <source>
        <strain evidence="10 11">CBS 459.81</strain>
    </source>
</reference>
<dbReference type="CDD" id="cd08662">
    <property type="entry name" value="M13"/>
    <property type="match status" value="1"/>
</dbReference>
<evidence type="ECO:0000256" key="7">
    <source>
        <dbReference type="ARBA" id="ARBA00023049"/>
    </source>
</evidence>
<dbReference type="Pfam" id="PF05649">
    <property type="entry name" value="Peptidase_M13_N"/>
    <property type="match status" value="1"/>
</dbReference>
<keyword evidence="3" id="KW-0645">Protease</keyword>
<dbReference type="Pfam" id="PF01431">
    <property type="entry name" value="Peptidase_M13"/>
    <property type="match status" value="1"/>
</dbReference>
<dbReference type="OrthoDB" id="6475849at2759"/>
<dbReference type="EMBL" id="KV745522">
    <property type="protein sequence ID" value="OCK74246.1"/>
    <property type="molecule type" value="Genomic_DNA"/>
</dbReference>
<dbReference type="Gene3D" id="3.40.390.10">
    <property type="entry name" value="Collagenase (Catalytic Domain)"/>
    <property type="match status" value="1"/>
</dbReference>
<feature type="domain" description="Peptidase M13 N-terminal" evidence="9">
    <location>
        <begin position="67"/>
        <end position="459"/>
    </location>
</feature>
<evidence type="ECO:0000256" key="5">
    <source>
        <dbReference type="ARBA" id="ARBA00022801"/>
    </source>
</evidence>
<evidence type="ECO:0000256" key="6">
    <source>
        <dbReference type="ARBA" id="ARBA00022833"/>
    </source>
</evidence>
<dbReference type="Proteomes" id="UP000250266">
    <property type="component" value="Unassembled WGS sequence"/>
</dbReference>
<dbReference type="PRINTS" id="PR00786">
    <property type="entry name" value="NEPRILYSIN"/>
</dbReference>
<keyword evidence="6" id="KW-0862">Zinc</keyword>
<organism evidence="10 11">
    <name type="scientific">Lepidopterella palustris CBS 459.81</name>
    <dbReference type="NCBI Taxonomy" id="1314670"/>
    <lineage>
        <taxon>Eukaryota</taxon>
        <taxon>Fungi</taxon>
        <taxon>Dikarya</taxon>
        <taxon>Ascomycota</taxon>
        <taxon>Pezizomycotina</taxon>
        <taxon>Dothideomycetes</taxon>
        <taxon>Pleosporomycetidae</taxon>
        <taxon>Mytilinidiales</taxon>
        <taxon>Argynnaceae</taxon>
        <taxon>Lepidopterella</taxon>
    </lineage>
</organism>
<comment type="cofactor">
    <cofactor evidence="1">
        <name>Zn(2+)</name>
        <dbReference type="ChEBI" id="CHEBI:29105"/>
    </cofactor>
</comment>
<dbReference type="SUPFAM" id="SSF55486">
    <property type="entry name" value="Metalloproteases ('zincins'), catalytic domain"/>
    <property type="match status" value="1"/>
</dbReference>
<protein>
    <submittedName>
        <fullName evidence="10">Endothelin-converting enzyme</fullName>
    </submittedName>
</protein>
<dbReference type="GO" id="GO:0004222">
    <property type="term" value="F:metalloendopeptidase activity"/>
    <property type="evidence" value="ECO:0007669"/>
    <property type="project" value="InterPro"/>
</dbReference>
<name>A0A8E2DZ98_9PEZI</name>
<evidence type="ECO:0000313" key="11">
    <source>
        <dbReference type="Proteomes" id="UP000250266"/>
    </source>
</evidence>
<dbReference type="PANTHER" id="PTHR11733">
    <property type="entry name" value="ZINC METALLOPROTEASE FAMILY M13 NEPRILYSIN-RELATED"/>
    <property type="match status" value="1"/>
</dbReference>
<comment type="similarity">
    <text evidence="2">Belongs to the peptidase M13 family.</text>
</comment>
<evidence type="ECO:0000256" key="3">
    <source>
        <dbReference type="ARBA" id="ARBA00022670"/>
    </source>
</evidence>
<feature type="domain" description="Peptidase M13 C-terminal" evidence="8">
    <location>
        <begin position="521"/>
        <end position="719"/>
    </location>
</feature>
<evidence type="ECO:0000256" key="1">
    <source>
        <dbReference type="ARBA" id="ARBA00001947"/>
    </source>
</evidence>
<dbReference type="GO" id="GO:0046872">
    <property type="term" value="F:metal ion binding"/>
    <property type="evidence" value="ECO:0007669"/>
    <property type="project" value="UniProtKB-KW"/>
</dbReference>
<dbReference type="GO" id="GO:0005886">
    <property type="term" value="C:plasma membrane"/>
    <property type="evidence" value="ECO:0007669"/>
    <property type="project" value="TreeGrafter"/>
</dbReference>
<proteinExistence type="inferred from homology"/>
<keyword evidence="7" id="KW-0482">Metalloprotease</keyword>
<evidence type="ECO:0000259" key="9">
    <source>
        <dbReference type="Pfam" id="PF05649"/>
    </source>
</evidence>
<gene>
    <name evidence="10" type="ORF">K432DRAFT_420408</name>
</gene>
<dbReference type="InterPro" id="IPR018497">
    <property type="entry name" value="Peptidase_M13_C"/>
</dbReference>
<dbReference type="InterPro" id="IPR008753">
    <property type="entry name" value="Peptidase_M13_N"/>
</dbReference>
<evidence type="ECO:0000259" key="8">
    <source>
        <dbReference type="Pfam" id="PF01431"/>
    </source>
</evidence>